<dbReference type="SUPFAM" id="SSF103486">
    <property type="entry name" value="V-type ATP synthase subunit C"/>
    <property type="match status" value="1"/>
</dbReference>
<evidence type="ECO:0000313" key="4">
    <source>
        <dbReference type="EMBL" id="CAD8229223.1"/>
    </source>
</evidence>
<protein>
    <submittedName>
        <fullName evidence="1">Uncharacterized protein</fullName>
    </submittedName>
</protein>
<dbReference type="EMBL" id="HBDY01002208">
    <property type="protein sequence ID" value="CAD8229220.1"/>
    <property type="molecule type" value="Transcribed_RNA"/>
</dbReference>
<evidence type="ECO:0000313" key="3">
    <source>
        <dbReference type="EMBL" id="CAD8229221.1"/>
    </source>
</evidence>
<proteinExistence type="predicted"/>
<dbReference type="Pfam" id="PF01992">
    <property type="entry name" value="vATP-synt_AC39"/>
    <property type="match status" value="1"/>
</dbReference>
<name>A0A6U0FDC8_MICPS</name>
<dbReference type="InterPro" id="IPR002843">
    <property type="entry name" value="ATPase_V0-cplx_csu/dsu"/>
</dbReference>
<sequence>MNCPEEVSFNVKDGFLDAALRGFRRGLISAQEYRNLGQCDSLDDLKLQLCNTDFESEFLNETASLHTSTFFANCSNKLVDDFNRIRYQVGLEASFKRTNL</sequence>
<dbReference type="GO" id="GO:0046961">
    <property type="term" value="F:proton-transporting ATPase activity, rotational mechanism"/>
    <property type="evidence" value="ECO:0007669"/>
    <property type="project" value="InterPro"/>
</dbReference>
<dbReference type="InterPro" id="IPR036079">
    <property type="entry name" value="ATPase_csu/dsu_sf"/>
</dbReference>
<dbReference type="EMBL" id="HBDY01002210">
    <property type="protein sequence ID" value="CAD8229223.1"/>
    <property type="molecule type" value="Transcribed_RNA"/>
</dbReference>
<dbReference type="PANTHER" id="PTHR11028">
    <property type="entry name" value="VACUOLAR ATP SYNTHASE SUBUNIT AC39"/>
    <property type="match status" value="1"/>
</dbReference>
<evidence type="ECO:0000313" key="2">
    <source>
        <dbReference type="EMBL" id="CAD8229220.1"/>
    </source>
</evidence>
<gene>
    <name evidence="1" type="ORF">MPUS1402_LOCUS1676</name>
    <name evidence="2" type="ORF">MPUS1402_LOCUS1677</name>
    <name evidence="3" type="ORF">MPUS1402_LOCUS1678</name>
    <name evidence="4" type="ORF">MPUS1402_LOCUS1679</name>
</gene>
<dbReference type="AlphaFoldDB" id="A0A6U0FDC8"/>
<evidence type="ECO:0000313" key="1">
    <source>
        <dbReference type="EMBL" id="CAD8229218.1"/>
    </source>
</evidence>
<organism evidence="1">
    <name type="scientific">Micromonas pusilla</name>
    <name type="common">Picoplanktonic green alga</name>
    <name type="synonym">Chromulina pusilla</name>
    <dbReference type="NCBI Taxonomy" id="38833"/>
    <lineage>
        <taxon>Eukaryota</taxon>
        <taxon>Viridiplantae</taxon>
        <taxon>Chlorophyta</taxon>
        <taxon>Mamiellophyceae</taxon>
        <taxon>Mamiellales</taxon>
        <taxon>Mamiellaceae</taxon>
        <taxon>Micromonas</taxon>
    </lineage>
</organism>
<dbReference type="GO" id="GO:0033179">
    <property type="term" value="C:proton-transporting V-type ATPase, V0 domain"/>
    <property type="evidence" value="ECO:0007669"/>
    <property type="project" value="InterPro"/>
</dbReference>
<reference evidence="1" key="1">
    <citation type="submission" date="2021-01" db="EMBL/GenBank/DDBJ databases">
        <authorList>
            <person name="Corre E."/>
            <person name="Pelletier E."/>
            <person name="Niang G."/>
            <person name="Scheremetjew M."/>
            <person name="Finn R."/>
            <person name="Kale V."/>
            <person name="Holt S."/>
            <person name="Cochrane G."/>
            <person name="Meng A."/>
            <person name="Brown T."/>
            <person name="Cohen L."/>
        </authorList>
    </citation>
    <scope>NUCLEOTIDE SEQUENCE</scope>
    <source>
        <strain evidence="1">RCC1614</strain>
    </source>
</reference>
<accession>A0A6U0FDC8</accession>
<dbReference type="InterPro" id="IPR016727">
    <property type="entry name" value="ATPase_V0-cplx_dsu"/>
</dbReference>
<dbReference type="EMBL" id="HBDY01002209">
    <property type="protein sequence ID" value="CAD8229221.1"/>
    <property type="molecule type" value="Transcribed_RNA"/>
</dbReference>
<dbReference type="EMBL" id="HBDY01002207">
    <property type="protein sequence ID" value="CAD8229218.1"/>
    <property type="molecule type" value="Transcribed_RNA"/>
</dbReference>